<keyword evidence="8" id="KW-0472">Membrane</keyword>
<accession>A0A2G5I0S7</accession>
<protein>
    <submittedName>
        <fullName evidence="11">Uncharacterized protein</fullName>
    </submittedName>
</protein>
<dbReference type="InterPro" id="IPR022751">
    <property type="entry name" value="Alpha_mannosyltransferase"/>
</dbReference>
<comment type="subcellular location">
    <subcellularLocation>
        <location evidence="1">Membrane</location>
        <topology evidence="1">Single-pass type II membrane protein</topology>
    </subcellularLocation>
</comment>
<evidence type="ECO:0000313" key="12">
    <source>
        <dbReference type="EMBL" id="WPA99086.1"/>
    </source>
</evidence>
<evidence type="ECO:0000313" key="11">
    <source>
        <dbReference type="EMBL" id="PIA98394.1"/>
    </source>
</evidence>
<organism evidence="11 13">
    <name type="scientific">Cercospora beticola</name>
    <name type="common">Sugarbeet leaf spot fungus</name>
    <dbReference type="NCBI Taxonomy" id="122368"/>
    <lineage>
        <taxon>Eukaryota</taxon>
        <taxon>Fungi</taxon>
        <taxon>Dikarya</taxon>
        <taxon>Ascomycota</taxon>
        <taxon>Pezizomycotina</taxon>
        <taxon>Dothideomycetes</taxon>
        <taxon>Dothideomycetidae</taxon>
        <taxon>Mycosphaerellales</taxon>
        <taxon>Mycosphaerellaceae</taxon>
        <taxon>Cercospora</taxon>
    </lineage>
</organism>
<evidence type="ECO:0000256" key="1">
    <source>
        <dbReference type="ARBA" id="ARBA00004606"/>
    </source>
</evidence>
<keyword evidence="7" id="KW-1133">Transmembrane helix</keyword>
<feature type="region of interest" description="Disordered" evidence="10">
    <location>
        <begin position="47"/>
        <end position="72"/>
    </location>
</feature>
<dbReference type="EMBL" id="LKMD01000102">
    <property type="protein sequence ID" value="PIA98394.1"/>
    <property type="molecule type" value="Genomic_DNA"/>
</dbReference>
<name>A0A2G5I0S7_CERBT</name>
<keyword evidence="14" id="KW-1185">Reference proteome</keyword>
<dbReference type="EMBL" id="CP134185">
    <property type="protein sequence ID" value="WPA99086.1"/>
    <property type="molecule type" value="Genomic_DNA"/>
</dbReference>
<dbReference type="SUPFAM" id="SSF53448">
    <property type="entry name" value="Nucleotide-diphospho-sugar transferases"/>
    <property type="match status" value="1"/>
</dbReference>
<dbReference type="InterPro" id="IPR029044">
    <property type="entry name" value="Nucleotide-diphossugar_trans"/>
</dbReference>
<sequence>MIQLPYWSRHKRRVVMCRVIAGTLLLSLLGVFFFPSVVEATPSPLKNSIRKQQVREAPDVPEYSPQDTRYEPPAADIREPEKPAIAKHAPSHQTPIVQKKPNINIEEAVLKLKSLYPDEVRTKGILSPLTATGEALLRDLAFRTRAFREALAAWEALHFVIDGPTLSQRDIIPQLRAAKRPSENFAEAVHSYDRFRAYINKLAARLFPWTMAFYADHMSLHASFYSGGKGIVLTAGDGQAPYLLTSIPSFRKLGCELPIEILYLGDEDLSEDYRDALEALPGVLTRDLSQMVNDEGWALKGWAMKPFAILMSSFREVLFIDADALFLVNPETMFDDEQYTSTGALFFKDRNLNPEKKRGWLKSILPSPISDHVKKSRMWTGESGHQQDSGVLVIDKWKHFVSLLLTTRMNGPDRDGNKDQGKKGVYEMVYGDKETFWLSWELAGDLGYSFHDSVVGTMGTLNTTVATKRASEAICSAQLLHFDREGLPLWFNGGLSKTKDESDNFKHYQPFEYYMQEPREKGRAVTSDNWSIQPSNVVCLEGEEHFPFSAHTQGVLEMLLDLARQNAEAEPES</sequence>
<keyword evidence="3" id="KW-0328">Glycosyltransferase</keyword>
<dbReference type="GO" id="GO:0005794">
    <property type="term" value="C:Golgi apparatus"/>
    <property type="evidence" value="ECO:0007669"/>
    <property type="project" value="TreeGrafter"/>
</dbReference>
<keyword evidence="4" id="KW-0808">Transferase</keyword>
<dbReference type="GO" id="GO:0016020">
    <property type="term" value="C:membrane"/>
    <property type="evidence" value="ECO:0007669"/>
    <property type="project" value="UniProtKB-SubCell"/>
</dbReference>
<reference evidence="12 14" key="2">
    <citation type="submission" date="2023-09" db="EMBL/GenBank/DDBJ databases">
        <title>Complete-Gapless Cercospora beticola genome.</title>
        <authorList>
            <person name="Wyatt N.A."/>
            <person name="Spanner R.E."/>
            <person name="Bolton M.D."/>
        </authorList>
    </citation>
    <scope>NUCLEOTIDE SEQUENCE [LARGE SCALE GENOMIC DNA]</scope>
    <source>
        <strain evidence="12">Cb09-40</strain>
    </source>
</reference>
<dbReference type="Proteomes" id="UP000230605">
    <property type="component" value="Chromosome 2"/>
</dbReference>
<dbReference type="AlphaFoldDB" id="A0A2G5I0S7"/>
<keyword evidence="9" id="KW-0325">Glycoprotein</keyword>
<dbReference type="PANTHER" id="PTHR31392:SF1">
    <property type="entry name" value="ALPHA-1,3-MANNOSYLTRANSFERASE MNN1-RELATED"/>
    <property type="match status" value="1"/>
</dbReference>
<dbReference type="Proteomes" id="UP001302367">
    <property type="component" value="Chromosome 2"/>
</dbReference>
<dbReference type="GO" id="GO:0000033">
    <property type="term" value="F:alpha-1,3-mannosyltransferase activity"/>
    <property type="evidence" value="ECO:0007669"/>
    <property type="project" value="TreeGrafter"/>
</dbReference>
<dbReference type="PANTHER" id="PTHR31392">
    <property type="entry name" value="ALPHA-1,3-MANNOSYLTRANSFERASE MNN1-RELATED"/>
    <property type="match status" value="1"/>
</dbReference>
<dbReference type="OrthoDB" id="430354at2759"/>
<evidence type="ECO:0000256" key="4">
    <source>
        <dbReference type="ARBA" id="ARBA00022679"/>
    </source>
</evidence>
<reference evidence="11 13" key="1">
    <citation type="submission" date="2015-10" db="EMBL/GenBank/DDBJ databases">
        <title>The cercosporin biosynthetic gene cluster was horizontally transferred to several fungal lineages and shown to be expanded in Cercospora beticola based on microsynteny with recipient genomes.</title>
        <authorList>
            <person name="De Jonge R."/>
            <person name="Ebert M.K."/>
            <person name="Suttle J.C."/>
            <person name="Jurick Ii W.M."/>
            <person name="Secor G.A."/>
            <person name="Thomma B.P."/>
            <person name="Van De Peer Y."/>
            <person name="Bolton M.D."/>
        </authorList>
    </citation>
    <scope>NUCLEOTIDE SEQUENCE [LARGE SCALE GENOMIC DNA]</scope>
    <source>
        <strain evidence="11 13">09-40</strain>
    </source>
</reference>
<dbReference type="GO" id="GO:0006493">
    <property type="term" value="P:protein O-linked glycosylation"/>
    <property type="evidence" value="ECO:0007669"/>
    <property type="project" value="TreeGrafter"/>
</dbReference>
<evidence type="ECO:0000313" key="13">
    <source>
        <dbReference type="Proteomes" id="UP000230605"/>
    </source>
</evidence>
<evidence type="ECO:0000256" key="6">
    <source>
        <dbReference type="ARBA" id="ARBA00022968"/>
    </source>
</evidence>
<comment type="similarity">
    <text evidence="2">Belongs to the MNN1/MNT family.</text>
</comment>
<evidence type="ECO:0000256" key="3">
    <source>
        <dbReference type="ARBA" id="ARBA00022676"/>
    </source>
</evidence>
<keyword evidence="6" id="KW-0735">Signal-anchor</keyword>
<keyword evidence="5" id="KW-0812">Transmembrane</keyword>
<gene>
    <name evidence="11" type="ORF">CB0940_06449</name>
    <name evidence="12" type="ORF">RHO25_003701</name>
</gene>
<dbReference type="Pfam" id="PF11051">
    <property type="entry name" value="Mannosyl_trans3"/>
    <property type="match status" value="1"/>
</dbReference>
<proteinExistence type="inferred from homology"/>
<evidence type="ECO:0000256" key="10">
    <source>
        <dbReference type="SAM" id="MobiDB-lite"/>
    </source>
</evidence>
<dbReference type="Gene3D" id="3.90.550.10">
    <property type="entry name" value="Spore Coat Polysaccharide Biosynthesis Protein SpsA, Chain A"/>
    <property type="match status" value="1"/>
</dbReference>
<evidence type="ECO:0000256" key="5">
    <source>
        <dbReference type="ARBA" id="ARBA00022692"/>
    </source>
</evidence>
<evidence type="ECO:0000256" key="2">
    <source>
        <dbReference type="ARBA" id="ARBA00009105"/>
    </source>
</evidence>
<evidence type="ECO:0000256" key="8">
    <source>
        <dbReference type="ARBA" id="ARBA00023136"/>
    </source>
</evidence>
<evidence type="ECO:0000256" key="9">
    <source>
        <dbReference type="ARBA" id="ARBA00023180"/>
    </source>
</evidence>
<evidence type="ECO:0000256" key="7">
    <source>
        <dbReference type="ARBA" id="ARBA00022989"/>
    </source>
</evidence>
<evidence type="ECO:0000313" key="14">
    <source>
        <dbReference type="Proteomes" id="UP001302367"/>
    </source>
</evidence>